<keyword evidence="4 8" id="KW-0288">FMN</keyword>
<dbReference type="PANTHER" id="PTHR43821">
    <property type="entry name" value="NAD(P)H NITROREDUCTASE YDJA-RELATED"/>
    <property type="match status" value="1"/>
</dbReference>
<keyword evidence="11" id="KW-1185">Reference proteome</keyword>
<dbReference type="CDD" id="cd02135">
    <property type="entry name" value="YdjA-like"/>
    <property type="match status" value="1"/>
</dbReference>
<keyword evidence="3 8" id="KW-0285">Flavoprotein</keyword>
<dbReference type="EMBL" id="JAAXKY010000049">
    <property type="protein sequence ID" value="NMH78649.1"/>
    <property type="molecule type" value="Genomic_DNA"/>
</dbReference>
<evidence type="ECO:0000313" key="11">
    <source>
        <dbReference type="Proteomes" id="UP001296706"/>
    </source>
</evidence>
<dbReference type="PANTHER" id="PTHR43821:SF1">
    <property type="entry name" value="NAD(P)H NITROREDUCTASE YDJA-RELATED"/>
    <property type="match status" value="1"/>
</dbReference>
<keyword evidence="5 8" id="KW-0521">NADP</keyword>
<proteinExistence type="inferred from homology"/>
<dbReference type="Pfam" id="PF00881">
    <property type="entry name" value="Nitroreductase"/>
    <property type="match status" value="1"/>
</dbReference>
<evidence type="ECO:0000313" key="10">
    <source>
        <dbReference type="EMBL" id="NMH78649.1"/>
    </source>
</evidence>
<evidence type="ECO:0000256" key="2">
    <source>
        <dbReference type="ARBA" id="ARBA00007118"/>
    </source>
</evidence>
<organism evidence="10 11">
    <name type="scientific">Pseudonocardia xinjiangensis</name>
    <dbReference type="NCBI Taxonomy" id="75289"/>
    <lineage>
        <taxon>Bacteria</taxon>
        <taxon>Bacillati</taxon>
        <taxon>Actinomycetota</taxon>
        <taxon>Actinomycetes</taxon>
        <taxon>Pseudonocardiales</taxon>
        <taxon>Pseudonocardiaceae</taxon>
        <taxon>Pseudonocardia</taxon>
    </lineage>
</organism>
<reference evidence="10 11" key="1">
    <citation type="submission" date="2020-04" db="EMBL/GenBank/DDBJ databases">
        <authorList>
            <person name="Klaysubun C."/>
            <person name="Duangmal K."/>
            <person name="Lipun K."/>
        </authorList>
    </citation>
    <scope>NUCLEOTIDE SEQUENCE [LARGE SCALE GENOMIC DNA]</scope>
    <source>
        <strain evidence="10 11">JCM 11839</strain>
    </source>
</reference>
<dbReference type="InterPro" id="IPR026021">
    <property type="entry name" value="YdjA-like"/>
</dbReference>
<keyword evidence="6 8" id="KW-0560">Oxidoreductase</keyword>
<evidence type="ECO:0000256" key="8">
    <source>
        <dbReference type="PIRNR" id="PIRNR000232"/>
    </source>
</evidence>
<dbReference type="PIRSF" id="PIRSF000232">
    <property type="entry name" value="YdjA"/>
    <property type="match status" value="1"/>
</dbReference>
<evidence type="ECO:0000256" key="5">
    <source>
        <dbReference type="ARBA" id="ARBA00022857"/>
    </source>
</evidence>
<dbReference type="InterPro" id="IPR000415">
    <property type="entry name" value="Nitroreductase-like"/>
</dbReference>
<feature type="domain" description="Nitroreductase" evidence="9">
    <location>
        <begin position="25"/>
        <end position="180"/>
    </location>
</feature>
<dbReference type="InterPro" id="IPR052530">
    <property type="entry name" value="NAD(P)H_nitroreductase"/>
</dbReference>
<gene>
    <name evidence="10" type="ORF">HF577_16370</name>
</gene>
<evidence type="ECO:0000256" key="6">
    <source>
        <dbReference type="ARBA" id="ARBA00023002"/>
    </source>
</evidence>
<dbReference type="Proteomes" id="UP001296706">
    <property type="component" value="Unassembled WGS sequence"/>
</dbReference>
<comment type="caution">
    <text evidence="10">The sequence shown here is derived from an EMBL/GenBank/DDBJ whole genome shotgun (WGS) entry which is preliminary data.</text>
</comment>
<evidence type="ECO:0000259" key="9">
    <source>
        <dbReference type="Pfam" id="PF00881"/>
    </source>
</evidence>
<protein>
    <recommendedName>
        <fullName evidence="8">Putative NAD(P)H nitroreductase</fullName>
        <ecNumber evidence="8">1.-.-.-</ecNumber>
    </recommendedName>
</protein>
<keyword evidence="7 8" id="KW-0520">NAD</keyword>
<name>A0ABX1RGS3_9PSEU</name>
<evidence type="ECO:0000256" key="1">
    <source>
        <dbReference type="ARBA" id="ARBA00001917"/>
    </source>
</evidence>
<dbReference type="EC" id="1.-.-.-" evidence="8"/>
<evidence type="ECO:0000256" key="3">
    <source>
        <dbReference type="ARBA" id="ARBA00022630"/>
    </source>
</evidence>
<dbReference type="Gene3D" id="3.40.109.10">
    <property type="entry name" value="NADH Oxidase"/>
    <property type="match status" value="1"/>
</dbReference>
<dbReference type="InterPro" id="IPR029479">
    <property type="entry name" value="Nitroreductase"/>
</dbReference>
<comment type="similarity">
    <text evidence="2 8">Belongs to the nitroreductase family.</text>
</comment>
<accession>A0ABX1RGS3</accession>
<comment type="cofactor">
    <cofactor evidence="1 8">
        <name>FMN</name>
        <dbReference type="ChEBI" id="CHEBI:58210"/>
    </cofactor>
</comment>
<evidence type="ECO:0000256" key="4">
    <source>
        <dbReference type="ARBA" id="ARBA00022643"/>
    </source>
</evidence>
<sequence>MRLALSGGRGAEVAVSGADPLAVLRDRRSRAALAAPAPPRSELQEILTAACAAPDHARLRPWRFIVIEETAREALGDAFAAAQAEREPDATPADLRRTRTKALRAPLIVVVVGTPRPHPKVPVWEQRASAACAAYGVVLAAHVRGHGAMWRTGWYGEAPKVRAHLGLVDGEEVTGWVYLGTPVGPEPAPRPPVDPPITWLG</sequence>
<dbReference type="SUPFAM" id="SSF55469">
    <property type="entry name" value="FMN-dependent nitroreductase-like"/>
    <property type="match status" value="1"/>
</dbReference>
<evidence type="ECO:0000256" key="7">
    <source>
        <dbReference type="ARBA" id="ARBA00023027"/>
    </source>
</evidence>